<name>A0A2I2G8S5_9EURO</name>
<reference evidence="3 4" key="1">
    <citation type="submission" date="2016-12" db="EMBL/GenBank/DDBJ databases">
        <title>The genomes of Aspergillus section Nigri reveals drivers in fungal speciation.</title>
        <authorList>
            <consortium name="DOE Joint Genome Institute"/>
            <person name="Vesth T.C."/>
            <person name="Nybo J."/>
            <person name="Theobald S."/>
            <person name="Brandl J."/>
            <person name="Frisvad J.C."/>
            <person name="Nielsen K.F."/>
            <person name="Lyhne E.K."/>
            <person name="Kogle M.E."/>
            <person name="Kuo A."/>
            <person name="Riley R."/>
            <person name="Clum A."/>
            <person name="Nolan M."/>
            <person name="Lipzen A."/>
            <person name="Salamov A."/>
            <person name="Henrissat B."/>
            <person name="Wiebenga A."/>
            <person name="De Vries R.P."/>
            <person name="Grigoriev I.V."/>
            <person name="Mortensen U.H."/>
            <person name="Andersen M.R."/>
            <person name="Baker S.E."/>
        </authorList>
    </citation>
    <scope>NUCLEOTIDE SEQUENCE [LARGE SCALE GENOMIC DNA]</scope>
    <source>
        <strain evidence="3 4">IBT 23096</strain>
    </source>
</reference>
<dbReference type="PANTHER" id="PTHR35391:SF5">
    <property type="entry name" value="DUF6590 DOMAIN-CONTAINING PROTEIN"/>
    <property type="match status" value="1"/>
</dbReference>
<feature type="compositionally biased region" description="Acidic residues" evidence="1">
    <location>
        <begin position="276"/>
        <end position="285"/>
    </location>
</feature>
<evidence type="ECO:0000313" key="3">
    <source>
        <dbReference type="EMBL" id="PLB49282.1"/>
    </source>
</evidence>
<dbReference type="OrthoDB" id="6133115at2759"/>
<dbReference type="Pfam" id="PF26082">
    <property type="entry name" value="zf-C2H2_AcuF"/>
    <property type="match status" value="1"/>
</dbReference>
<accession>A0A2I2G8S5</accession>
<dbReference type="PANTHER" id="PTHR35391">
    <property type="entry name" value="C2H2-TYPE DOMAIN-CONTAINING PROTEIN-RELATED"/>
    <property type="match status" value="1"/>
</dbReference>
<feature type="compositionally biased region" description="Basic residues" evidence="1">
    <location>
        <begin position="494"/>
        <end position="515"/>
    </location>
</feature>
<dbReference type="AlphaFoldDB" id="A0A2I2G8S5"/>
<comment type="caution">
    <text evidence="3">The sequence shown here is derived from an EMBL/GenBank/DDBJ whole genome shotgun (WGS) entry which is preliminary data.</text>
</comment>
<feature type="region of interest" description="Disordered" evidence="1">
    <location>
        <begin position="541"/>
        <end position="565"/>
    </location>
</feature>
<dbReference type="VEuPathDB" id="FungiDB:P170DRAFT_464753"/>
<keyword evidence="4" id="KW-1185">Reference proteome</keyword>
<feature type="region of interest" description="Disordered" evidence="1">
    <location>
        <begin position="262"/>
        <end position="301"/>
    </location>
</feature>
<feature type="region of interest" description="Disordered" evidence="1">
    <location>
        <begin position="439"/>
        <end position="464"/>
    </location>
</feature>
<proteinExistence type="predicted"/>
<protein>
    <recommendedName>
        <fullName evidence="2">Oxidoreductase acuF-like C2H2 type zinc-finger domain-containing protein</fullName>
    </recommendedName>
</protein>
<dbReference type="Proteomes" id="UP000234275">
    <property type="component" value="Unassembled WGS sequence"/>
</dbReference>
<feature type="domain" description="Oxidoreductase acuF-like C2H2 type zinc-finger" evidence="2">
    <location>
        <begin position="328"/>
        <end position="358"/>
    </location>
</feature>
<dbReference type="STRING" id="1392250.A0A2I2G8S5"/>
<dbReference type="InterPro" id="IPR058925">
    <property type="entry name" value="zf-C2H2_AcuF"/>
</dbReference>
<sequence>MDLISSKVSACLEKFETLVASEHLEEYRVSRSAWQDELDRLRDWCSETEAQEIGQDSLDFVLRDSGDYASFALRSLESLQSWLEKAISDPEGLKYGRNEDLDTLLRDLPAWADALRRYFLAWAGWADDGKEERNAEYEAILNQLDQDEDSKARAAQHHATWYLREESLPPVNQATPMQNYYRKTIRLIRMLCFTIDSFQYMNPPDRDYLVCFSSRNKYVLRFKDVDEKHVAAKFPSARSLIPRLALHISRCRAILKYRERRYNDPKGPNQRKFDVQESDYPDDEPVTVKETDIPQSSSSHAEAPYNKDLVYGKEPLSCPPIPESASLGEFQCPYCFYSISAGYGKLPNVWRKHLCEDLRAYVCVVPDCPIGDTWSFDHLFTWHSHMTSEHSIHRTPDPTVPCPICQHPFRPTELLEHIAYDLEELALFAFVDPFSQPSGEAGETSAVEATSSSPEDPETPSFWSEQAGFIPHRDFRSSSSEMDVNLSVESGEIRRRRRVKGKRKRRGPRHSKSRRHEPQCLFPTVVVWCIPRTRNLQIQHRSKKFTEAEREKKKSRKVNKIQMSP</sequence>
<dbReference type="RefSeq" id="XP_024704584.1">
    <property type="nucleotide sequence ID" value="XM_024852273.1"/>
</dbReference>
<evidence type="ECO:0000256" key="1">
    <source>
        <dbReference type="SAM" id="MobiDB-lite"/>
    </source>
</evidence>
<gene>
    <name evidence="3" type="ORF">P170DRAFT_464753</name>
</gene>
<dbReference type="EMBL" id="MSFO01000004">
    <property type="protein sequence ID" value="PLB49282.1"/>
    <property type="molecule type" value="Genomic_DNA"/>
</dbReference>
<organism evidence="3 4">
    <name type="scientific">Aspergillus steynii IBT 23096</name>
    <dbReference type="NCBI Taxonomy" id="1392250"/>
    <lineage>
        <taxon>Eukaryota</taxon>
        <taxon>Fungi</taxon>
        <taxon>Dikarya</taxon>
        <taxon>Ascomycota</taxon>
        <taxon>Pezizomycotina</taxon>
        <taxon>Eurotiomycetes</taxon>
        <taxon>Eurotiomycetidae</taxon>
        <taxon>Eurotiales</taxon>
        <taxon>Aspergillaceae</taxon>
        <taxon>Aspergillus</taxon>
        <taxon>Aspergillus subgen. Circumdati</taxon>
    </lineage>
</organism>
<evidence type="ECO:0000313" key="4">
    <source>
        <dbReference type="Proteomes" id="UP000234275"/>
    </source>
</evidence>
<feature type="region of interest" description="Disordered" evidence="1">
    <location>
        <begin position="493"/>
        <end position="516"/>
    </location>
</feature>
<dbReference type="GeneID" id="36559971"/>
<evidence type="ECO:0000259" key="2">
    <source>
        <dbReference type="Pfam" id="PF26082"/>
    </source>
</evidence>